<dbReference type="RefSeq" id="WP_063758703.1">
    <property type="nucleotide sequence ID" value="NZ_QHKI01000027.1"/>
</dbReference>
<evidence type="ECO:0000313" key="6">
    <source>
        <dbReference type="Proteomes" id="UP000287547"/>
    </source>
</evidence>
<gene>
    <name evidence="5" type="ORF">DMH04_28610</name>
</gene>
<dbReference type="PROSITE" id="PS51257">
    <property type="entry name" value="PROKAR_LIPOPROTEIN"/>
    <property type="match status" value="1"/>
</dbReference>
<dbReference type="EMBL" id="QHKI01000027">
    <property type="protein sequence ID" value="RSM80974.1"/>
    <property type="molecule type" value="Genomic_DNA"/>
</dbReference>
<dbReference type="InterPro" id="IPR036423">
    <property type="entry name" value="SOD-like_Cu/Zn_dom_sf"/>
</dbReference>
<accession>A0A428Z463</accession>
<protein>
    <submittedName>
        <fullName evidence="5">Superoxide dismutase</fullName>
    </submittedName>
</protein>
<dbReference type="InterPro" id="IPR001424">
    <property type="entry name" value="SOD_Cu_Zn_dom"/>
</dbReference>
<organism evidence="5 6">
    <name type="scientific">Kibdelosporangium aridum</name>
    <dbReference type="NCBI Taxonomy" id="2030"/>
    <lineage>
        <taxon>Bacteria</taxon>
        <taxon>Bacillati</taxon>
        <taxon>Actinomycetota</taxon>
        <taxon>Actinomycetes</taxon>
        <taxon>Pseudonocardiales</taxon>
        <taxon>Pseudonocardiaceae</taxon>
        <taxon>Kibdelosporangium</taxon>
    </lineage>
</organism>
<reference evidence="5 6" key="1">
    <citation type="submission" date="2018-05" db="EMBL/GenBank/DDBJ databases">
        <title>Evolution of GPA BGCs.</title>
        <authorList>
            <person name="Waglechner N."/>
            <person name="Wright G.D."/>
        </authorList>
    </citation>
    <scope>NUCLEOTIDE SEQUENCE [LARGE SCALE GENOMIC DNA]</scope>
    <source>
        <strain evidence="5 6">A82846</strain>
    </source>
</reference>
<evidence type="ECO:0000256" key="2">
    <source>
        <dbReference type="SAM" id="MobiDB-lite"/>
    </source>
</evidence>
<comment type="caution">
    <text evidence="5">The sequence shown here is derived from an EMBL/GenBank/DDBJ whole genome shotgun (WGS) entry which is preliminary data.</text>
</comment>
<dbReference type="AlphaFoldDB" id="A0A428Z463"/>
<proteinExistence type="inferred from homology"/>
<dbReference type="GO" id="GO:0046872">
    <property type="term" value="F:metal ion binding"/>
    <property type="evidence" value="ECO:0007669"/>
    <property type="project" value="InterPro"/>
</dbReference>
<feature type="domain" description="Superoxide dismutase copper/zinc binding" evidence="4">
    <location>
        <begin position="82"/>
        <end position="199"/>
    </location>
</feature>
<evidence type="ECO:0000256" key="3">
    <source>
        <dbReference type="SAM" id="SignalP"/>
    </source>
</evidence>
<dbReference type="GO" id="GO:0006801">
    <property type="term" value="P:superoxide metabolic process"/>
    <property type="evidence" value="ECO:0007669"/>
    <property type="project" value="InterPro"/>
</dbReference>
<keyword evidence="3" id="KW-0732">Signal</keyword>
<evidence type="ECO:0000256" key="1">
    <source>
        <dbReference type="ARBA" id="ARBA00010457"/>
    </source>
</evidence>
<dbReference type="SUPFAM" id="SSF49329">
    <property type="entry name" value="Cu,Zn superoxide dismutase-like"/>
    <property type="match status" value="1"/>
</dbReference>
<feature type="region of interest" description="Disordered" evidence="2">
    <location>
        <begin position="32"/>
        <end position="70"/>
    </location>
</feature>
<evidence type="ECO:0000259" key="4">
    <source>
        <dbReference type="Pfam" id="PF00080"/>
    </source>
</evidence>
<dbReference type="Gene3D" id="2.60.40.200">
    <property type="entry name" value="Superoxide dismutase, copper/zinc binding domain"/>
    <property type="match status" value="1"/>
</dbReference>
<name>A0A428Z463_KIBAR</name>
<dbReference type="Pfam" id="PF00080">
    <property type="entry name" value="Sod_Cu"/>
    <property type="match status" value="1"/>
</dbReference>
<feature type="chain" id="PRO_5019422042" evidence="3">
    <location>
        <begin position="28"/>
        <end position="205"/>
    </location>
</feature>
<evidence type="ECO:0000313" key="5">
    <source>
        <dbReference type="EMBL" id="RSM80974.1"/>
    </source>
</evidence>
<dbReference type="OrthoDB" id="3297424at2"/>
<comment type="similarity">
    <text evidence="1">Belongs to the Cu-Zn superoxide dismutase family.</text>
</comment>
<sequence>MRSHPPPGAVLAVAMLAAAGLSLTACSSDDLPEMDATTPAKDAATQHSGTLAPPESATDAVSYNPAAPPGAEVTAEVVPARDSTTVELTANGLQPDRGYAVHAHTNHCGTTGEAAGPHFQNRVDPAATPDKPSVDPAYANPNNEIWLDLRTDSQGSATARTTVPFTFTDRTPASLVVHDKPTTATSPGQAGTAGGRLACFTLRLP</sequence>
<dbReference type="Proteomes" id="UP000287547">
    <property type="component" value="Unassembled WGS sequence"/>
</dbReference>
<feature type="signal peptide" evidence="3">
    <location>
        <begin position="1"/>
        <end position="27"/>
    </location>
</feature>